<keyword evidence="6" id="KW-0804">Transcription</keyword>
<feature type="domain" description="Response regulatory" evidence="10">
    <location>
        <begin position="4"/>
        <end position="118"/>
    </location>
</feature>
<dbReference type="GO" id="GO:0000156">
    <property type="term" value="F:phosphorelay response regulator activity"/>
    <property type="evidence" value="ECO:0007669"/>
    <property type="project" value="TreeGrafter"/>
</dbReference>
<keyword evidence="4" id="KW-0805">Transcription regulation</keyword>
<dbReference type="AlphaFoldDB" id="A0A9D1FZ50"/>
<dbReference type="InterPro" id="IPR001789">
    <property type="entry name" value="Sig_transdc_resp-reg_receiver"/>
</dbReference>
<evidence type="ECO:0000256" key="5">
    <source>
        <dbReference type="ARBA" id="ARBA00023125"/>
    </source>
</evidence>
<dbReference type="InterPro" id="IPR011006">
    <property type="entry name" value="CheY-like_superfamily"/>
</dbReference>
<dbReference type="PANTHER" id="PTHR48111:SF40">
    <property type="entry name" value="PHOSPHATE REGULON TRANSCRIPTIONAL REGULATORY PROTEIN PHOB"/>
    <property type="match status" value="1"/>
</dbReference>
<dbReference type="GO" id="GO:0000976">
    <property type="term" value="F:transcription cis-regulatory region binding"/>
    <property type="evidence" value="ECO:0007669"/>
    <property type="project" value="TreeGrafter"/>
</dbReference>
<reference evidence="12" key="1">
    <citation type="submission" date="2020-10" db="EMBL/GenBank/DDBJ databases">
        <authorList>
            <person name="Gilroy R."/>
        </authorList>
    </citation>
    <scope>NUCLEOTIDE SEQUENCE</scope>
    <source>
        <strain evidence="12">13766</strain>
    </source>
</reference>
<evidence type="ECO:0000256" key="8">
    <source>
        <dbReference type="PROSITE-ProRule" id="PRU00169"/>
    </source>
</evidence>
<evidence type="ECO:0000256" key="9">
    <source>
        <dbReference type="PROSITE-ProRule" id="PRU01091"/>
    </source>
</evidence>
<proteinExistence type="predicted"/>
<evidence type="ECO:0000256" key="3">
    <source>
        <dbReference type="ARBA" id="ARBA00023012"/>
    </source>
</evidence>
<evidence type="ECO:0000256" key="1">
    <source>
        <dbReference type="ARBA" id="ARBA00018672"/>
    </source>
</evidence>
<evidence type="ECO:0000256" key="2">
    <source>
        <dbReference type="ARBA" id="ARBA00022553"/>
    </source>
</evidence>
<comment type="caution">
    <text evidence="12">The sequence shown here is derived from an EMBL/GenBank/DDBJ whole genome shotgun (WGS) entry which is preliminary data.</text>
</comment>
<organism evidence="12 13">
    <name type="scientific">Candidatus Alectryocaccomicrobium excrementavium</name>
    <dbReference type="NCBI Taxonomy" id="2840668"/>
    <lineage>
        <taxon>Bacteria</taxon>
        <taxon>Bacillati</taxon>
        <taxon>Bacillota</taxon>
        <taxon>Clostridia</taxon>
        <taxon>Candidatus Alectryocaccomicrobium</taxon>
    </lineage>
</organism>
<feature type="modified residue" description="4-aspartylphosphate" evidence="8">
    <location>
        <position position="53"/>
    </location>
</feature>
<dbReference type="GO" id="GO:0005829">
    <property type="term" value="C:cytosol"/>
    <property type="evidence" value="ECO:0007669"/>
    <property type="project" value="TreeGrafter"/>
</dbReference>
<evidence type="ECO:0000313" key="12">
    <source>
        <dbReference type="EMBL" id="HIS92124.1"/>
    </source>
</evidence>
<feature type="DNA-binding region" description="OmpR/PhoB-type" evidence="9">
    <location>
        <begin position="123"/>
        <end position="218"/>
    </location>
</feature>
<evidence type="ECO:0000313" key="13">
    <source>
        <dbReference type="Proteomes" id="UP000824140"/>
    </source>
</evidence>
<comment type="function">
    <text evidence="7">May play the central regulatory role in sporulation. It may be an element of the effector pathway responsible for the activation of sporulation genes in response to nutritional stress. Spo0A may act in concert with spo0H (a sigma factor) to control the expression of some genes that are critical to the sporulation process.</text>
</comment>
<dbReference type="CDD" id="cd00383">
    <property type="entry name" value="trans_reg_C"/>
    <property type="match status" value="1"/>
</dbReference>
<dbReference type="PROSITE" id="PS51755">
    <property type="entry name" value="OMPR_PHOB"/>
    <property type="match status" value="1"/>
</dbReference>
<dbReference type="PANTHER" id="PTHR48111">
    <property type="entry name" value="REGULATOR OF RPOS"/>
    <property type="match status" value="1"/>
</dbReference>
<keyword evidence="5 9" id="KW-0238">DNA-binding</keyword>
<evidence type="ECO:0000259" key="11">
    <source>
        <dbReference type="PROSITE" id="PS51755"/>
    </source>
</evidence>
<dbReference type="GO" id="GO:0032993">
    <property type="term" value="C:protein-DNA complex"/>
    <property type="evidence" value="ECO:0007669"/>
    <property type="project" value="TreeGrafter"/>
</dbReference>
<keyword evidence="3" id="KW-0902">Two-component regulatory system</keyword>
<feature type="domain" description="OmpR/PhoB-type" evidence="11">
    <location>
        <begin position="123"/>
        <end position="218"/>
    </location>
</feature>
<gene>
    <name evidence="12" type="ORF">IAA84_03815</name>
</gene>
<dbReference type="InterPro" id="IPR016032">
    <property type="entry name" value="Sig_transdc_resp-reg_C-effctor"/>
</dbReference>
<dbReference type="PROSITE" id="PS50110">
    <property type="entry name" value="RESPONSE_REGULATORY"/>
    <property type="match status" value="1"/>
</dbReference>
<protein>
    <recommendedName>
        <fullName evidence="1">Stage 0 sporulation protein A homolog</fullName>
    </recommendedName>
</protein>
<dbReference type="GO" id="GO:0006355">
    <property type="term" value="P:regulation of DNA-templated transcription"/>
    <property type="evidence" value="ECO:0007669"/>
    <property type="project" value="InterPro"/>
</dbReference>
<dbReference type="Gene3D" id="3.40.50.2300">
    <property type="match status" value="1"/>
</dbReference>
<dbReference type="SMART" id="SM00448">
    <property type="entry name" value="REC"/>
    <property type="match status" value="1"/>
</dbReference>
<dbReference type="InterPro" id="IPR036388">
    <property type="entry name" value="WH-like_DNA-bd_sf"/>
</dbReference>
<dbReference type="Pfam" id="PF00072">
    <property type="entry name" value="Response_reg"/>
    <property type="match status" value="1"/>
</dbReference>
<dbReference type="Proteomes" id="UP000824140">
    <property type="component" value="Unassembled WGS sequence"/>
</dbReference>
<dbReference type="InterPro" id="IPR039420">
    <property type="entry name" value="WalR-like"/>
</dbReference>
<dbReference type="SUPFAM" id="SSF52172">
    <property type="entry name" value="CheY-like"/>
    <property type="match status" value="1"/>
</dbReference>
<evidence type="ECO:0000256" key="4">
    <source>
        <dbReference type="ARBA" id="ARBA00023015"/>
    </source>
</evidence>
<dbReference type="InterPro" id="IPR001867">
    <property type="entry name" value="OmpR/PhoB-type_DNA-bd"/>
</dbReference>
<evidence type="ECO:0000256" key="7">
    <source>
        <dbReference type="ARBA" id="ARBA00024867"/>
    </source>
</evidence>
<dbReference type="SUPFAM" id="SSF46894">
    <property type="entry name" value="C-terminal effector domain of the bipartite response regulators"/>
    <property type="match status" value="1"/>
</dbReference>
<evidence type="ECO:0000259" key="10">
    <source>
        <dbReference type="PROSITE" id="PS50110"/>
    </source>
</evidence>
<accession>A0A9D1FZ50</accession>
<reference evidence="12" key="2">
    <citation type="journal article" date="2021" name="PeerJ">
        <title>Extensive microbial diversity within the chicken gut microbiome revealed by metagenomics and culture.</title>
        <authorList>
            <person name="Gilroy R."/>
            <person name="Ravi A."/>
            <person name="Getino M."/>
            <person name="Pursley I."/>
            <person name="Horton D.L."/>
            <person name="Alikhan N.F."/>
            <person name="Baker D."/>
            <person name="Gharbi K."/>
            <person name="Hall N."/>
            <person name="Watson M."/>
            <person name="Adriaenssens E.M."/>
            <person name="Foster-Nyarko E."/>
            <person name="Jarju S."/>
            <person name="Secka A."/>
            <person name="Antonio M."/>
            <person name="Oren A."/>
            <person name="Chaudhuri R.R."/>
            <person name="La Ragione R."/>
            <person name="Hildebrand F."/>
            <person name="Pallen M.J."/>
        </authorList>
    </citation>
    <scope>NUCLEOTIDE SEQUENCE</scope>
    <source>
        <strain evidence="12">13766</strain>
    </source>
</reference>
<keyword evidence="2 8" id="KW-0597">Phosphoprotein</keyword>
<evidence type="ECO:0000256" key="6">
    <source>
        <dbReference type="ARBA" id="ARBA00023163"/>
    </source>
</evidence>
<dbReference type="EMBL" id="DVJN01000077">
    <property type="protein sequence ID" value="HIS92124.1"/>
    <property type="molecule type" value="Genomic_DNA"/>
</dbReference>
<name>A0A9D1FZ50_9FIRM</name>
<sequence>MEAAILLVEDDGALREGLCELLAREGYQVQSAACAQEADALARANAFDLCLMDVGLPDGDGVSLCRRWRAQGRHFPILFLTALDEEIHVVRALDAGGSDYVAKPFRTMELLSRIRAQLRTHKGAQAASGALCVDFERLTASLGGESLFLTPTEFKLLSALMRSGGRVLTRAILLEALWDEGGRFVDDNTLSVHISRLREKIGAARIETVRGAGYRWVNLP</sequence>
<dbReference type="Pfam" id="PF00486">
    <property type="entry name" value="Trans_reg_C"/>
    <property type="match status" value="1"/>
</dbReference>
<dbReference type="Gene3D" id="1.10.10.10">
    <property type="entry name" value="Winged helix-like DNA-binding domain superfamily/Winged helix DNA-binding domain"/>
    <property type="match status" value="1"/>
</dbReference>
<dbReference type="SMART" id="SM00862">
    <property type="entry name" value="Trans_reg_C"/>
    <property type="match status" value="1"/>
</dbReference>